<dbReference type="Proteomes" id="UP000308652">
    <property type="component" value="Unassembled WGS sequence"/>
</dbReference>
<evidence type="ECO:0000313" key="4">
    <source>
        <dbReference type="Proteomes" id="UP000308652"/>
    </source>
</evidence>
<dbReference type="AlphaFoldDB" id="A0A5C3MAI8"/>
<evidence type="ECO:0000256" key="1">
    <source>
        <dbReference type="SAM" id="Phobius"/>
    </source>
</evidence>
<dbReference type="EMBL" id="ML213594">
    <property type="protein sequence ID" value="TFK41763.1"/>
    <property type="molecule type" value="Genomic_DNA"/>
</dbReference>
<accession>A0A5C3MAI8</accession>
<keyword evidence="4" id="KW-1185">Reference proteome</keyword>
<dbReference type="OrthoDB" id="3193253at2759"/>
<keyword evidence="1" id="KW-0812">Transmembrane</keyword>
<name>A0A5C3MAI8_9AGAR</name>
<proteinExistence type="predicted"/>
<feature type="domain" description="DUF6533" evidence="2">
    <location>
        <begin position="28"/>
        <end position="70"/>
    </location>
</feature>
<dbReference type="Pfam" id="PF20151">
    <property type="entry name" value="DUF6533"/>
    <property type="match status" value="1"/>
</dbReference>
<dbReference type="STRING" id="68775.A0A5C3MAI8"/>
<feature type="transmembrane region" description="Helical" evidence="1">
    <location>
        <begin position="177"/>
        <end position="198"/>
    </location>
</feature>
<feature type="transmembrane region" description="Helical" evidence="1">
    <location>
        <begin position="124"/>
        <end position="144"/>
    </location>
</feature>
<dbReference type="InterPro" id="IPR045340">
    <property type="entry name" value="DUF6533"/>
</dbReference>
<evidence type="ECO:0000259" key="2">
    <source>
        <dbReference type="Pfam" id="PF20151"/>
    </source>
</evidence>
<keyword evidence="1" id="KW-0472">Membrane</keyword>
<feature type="transmembrane region" description="Helical" evidence="1">
    <location>
        <begin position="92"/>
        <end position="112"/>
    </location>
</feature>
<reference evidence="3 4" key="1">
    <citation type="journal article" date="2019" name="Nat. Ecol. Evol.">
        <title>Megaphylogeny resolves global patterns of mushroom evolution.</title>
        <authorList>
            <person name="Varga T."/>
            <person name="Krizsan K."/>
            <person name="Foldi C."/>
            <person name="Dima B."/>
            <person name="Sanchez-Garcia M."/>
            <person name="Sanchez-Ramirez S."/>
            <person name="Szollosi G.J."/>
            <person name="Szarkandi J.G."/>
            <person name="Papp V."/>
            <person name="Albert L."/>
            <person name="Andreopoulos W."/>
            <person name="Angelini C."/>
            <person name="Antonin V."/>
            <person name="Barry K.W."/>
            <person name="Bougher N.L."/>
            <person name="Buchanan P."/>
            <person name="Buyck B."/>
            <person name="Bense V."/>
            <person name="Catcheside P."/>
            <person name="Chovatia M."/>
            <person name="Cooper J."/>
            <person name="Damon W."/>
            <person name="Desjardin D."/>
            <person name="Finy P."/>
            <person name="Geml J."/>
            <person name="Haridas S."/>
            <person name="Hughes K."/>
            <person name="Justo A."/>
            <person name="Karasinski D."/>
            <person name="Kautmanova I."/>
            <person name="Kiss B."/>
            <person name="Kocsube S."/>
            <person name="Kotiranta H."/>
            <person name="LaButti K.M."/>
            <person name="Lechner B.E."/>
            <person name="Liimatainen K."/>
            <person name="Lipzen A."/>
            <person name="Lukacs Z."/>
            <person name="Mihaltcheva S."/>
            <person name="Morgado L.N."/>
            <person name="Niskanen T."/>
            <person name="Noordeloos M.E."/>
            <person name="Ohm R.A."/>
            <person name="Ortiz-Santana B."/>
            <person name="Ovrebo C."/>
            <person name="Racz N."/>
            <person name="Riley R."/>
            <person name="Savchenko A."/>
            <person name="Shiryaev A."/>
            <person name="Soop K."/>
            <person name="Spirin V."/>
            <person name="Szebenyi C."/>
            <person name="Tomsovsky M."/>
            <person name="Tulloss R.E."/>
            <person name="Uehling J."/>
            <person name="Grigoriev I.V."/>
            <person name="Vagvolgyi C."/>
            <person name="Papp T."/>
            <person name="Martin F.M."/>
            <person name="Miettinen O."/>
            <person name="Hibbett D.S."/>
            <person name="Nagy L.G."/>
        </authorList>
    </citation>
    <scope>NUCLEOTIDE SEQUENCE [LARGE SCALE GENOMIC DNA]</scope>
    <source>
        <strain evidence="3 4">CBS 166.37</strain>
    </source>
</reference>
<sequence>MFMSSTQLVGTDVIELGNDLHAAKQYFTASCALLAYDYLLTLGQEVNVMWGNKLTPVLFLFFMNRYIPIACCILELFISFSPLWTFEICNRFVIFQWPQTLLFTLPAESMLVYRMWAITNRSKLVVTVLVLTMTAQLSVIIAAMSRSGTFGALPIPYFELDPFHMCILLANGKLNVVYLSLSIFFDVIVFSITVKQTLTFNPCSIYPRSDLLRIIQRDGALYFCALLAGNVVWLALMLCAPPGLKLMNSQPSMVLTSIMINRITLSLRNAGQQGTTVIVQPTSTFPWTAESIELHSRR</sequence>
<protein>
    <recommendedName>
        <fullName evidence="2">DUF6533 domain-containing protein</fullName>
    </recommendedName>
</protein>
<feature type="transmembrane region" description="Helical" evidence="1">
    <location>
        <begin position="57"/>
        <end position="80"/>
    </location>
</feature>
<keyword evidence="1" id="KW-1133">Transmembrane helix</keyword>
<feature type="transmembrane region" description="Helical" evidence="1">
    <location>
        <begin position="219"/>
        <end position="238"/>
    </location>
</feature>
<organism evidence="3 4">
    <name type="scientific">Crucibulum laeve</name>
    <dbReference type="NCBI Taxonomy" id="68775"/>
    <lineage>
        <taxon>Eukaryota</taxon>
        <taxon>Fungi</taxon>
        <taxon>Dikarya</taxon>
        <taxon>Basidiomycota</taxon>
        <taxon>Agaricomycotina</taxon>
        <taxon>Agaricomycetes</taxon>
        <taxon>Agaricomycetidae</taxon>
        <taxon>Agaricales</taxon>
        <taxon>Agaricineae</taxon>
        <taxon>Nidulariaceae</taxon>
        <taxon>Crucibulum</taxon>
    </lineage>
</organism>
<gene>
    <name evidence="3" type="ORF">BDQ12DRAFT_678448</name>
</gene>
<evidence type="ECO:0000313" key="3">
    <source>
        <dbReference type="EMBL" id="TFK41763.1"/>
    </source>
</evidence>